<dbReference type="EMBL" id="JACHMM010000001">
    <property type="protein sequence ID" value="MBB5785997.1"/>
    <property type="molecule type" value="Genomic_DNA"/>
</dbReference>
<sequence>MRKTIAIIATAMLALAGCSSSGDDGGATTTAEPQAAPSEQAETPAQETEEPPVKPTPTPTPEAHPTNAADRISAFGESYAWNTGVEVTVSPLRAFEPGEYASFEDAPAYIAYDVTILNNSEDVFDAATYYATLLSGGREGSQVFDTDQGVDYPTAQVLPGQSVTFTDAWGVQDPADITLSIAPSFDYMEWHWQGGL</sequence>
<organism evidence="3 4">
    <name type="scientific">Jiangella mangrovi</name>
    <dbReference type="NCBI Taxonomy" id="1524084"/>
    <lineage>
        <taxon>Bacteria</taxon>
        <taxon>Bacillati</taxon>
        <taxon>Actinomycetota</taxon>
        <taxon>Actinomycetes</taxon>
        <taxon>Jiangellales</taxon>
        <taxon>Jiangellaceae</taxon>
        <taxon>Jiangella</taxon>
    </lineage>
</organism>
<keyword evidence="2" id="KW-0732">Signal</keyword>
<gene>
    <name evidence="3" type="ORF">HD601_000572</name>
</gene>
<name>A0A7W9LJG2_9ACTN</name>
<feature type="signal peptide" evidence="2">
    <location>
        <begin position="1"/>
        <end position="22"/>
    </location>
</feature>
<comment type="caution">
    <text evidence="3">The sequence shown here is derived from an EMBL/GenBank/DDBJ whole genome shotgun (WGS) entry which is preliminary data.</text>
</comment>
<evidence type="ECO:0000256" key="1">
    <source>
        <dbReference type="SAM" id="MobiDB-lite"/>
    </source>
</evidence>
<dbReference type="AlphaFoldDB" id="A0A7W9LJG2"/>
<reference evidence="3 4" key="1">
    <citation type="submission" date="2020-08" db="EMBL/GenBank/DDBJ databases">
        <title>Sequencing the genomes of 1000 actinobacteria strains.</title>
        <authorList>
            <person name="Klenk H.-P."/>
        </authorList>
    </citation>
    <scope>NUCLEOTIDE SEQUENCE [LARGE SCALE GENOMIC DNA]</scope>
    <source>
        <strain evidence="3 4">DSM 102122</strain>
    </source>
</reference>
<proteinExistence type="predicted"/>
<dbReference type="Proteomes" id="UP000542813">
    <property type="component" value="Unassembled WGS sequence"/>
</dbReference>
<evidence type="ECO:0000256" key="2">
    <source>
        <dbReference type="SAM" id="SignalP"/>
    </source>
</evidence>
<protein>
    <recommendedName>
        <fullName evidence="5">DUF4352 domain-containing protein</fullName>
    </recommendedName>
</protein>
<evidence type="ECO:0008006" key="5">
    <source>
        <dbReference type="Google" id="ProtNLM"/>
    </source>
</evidence>
<evidence type="ECO:0000313" key="3">
    <source>
        <dbReference type="EMBL" id="MBB5785997.1"/>
    </source>
</evidence>
<feature type="region of interest" description="Disordered" evidence="1">
    <location>
        <begin position="19"/>
        <end position="67"/>
    </location>
</feature>
<accession>A0A7W9LJG2</accession>
<dbReference type="RefSeq" id="WP_184819150.1">
    <property type="nucleotide sequence ID" value="NZ_JACHMM010000001.1"/>
</dbReference>
<keyword evidence="4" id="KW-1185">Reference proteome</keyword>
<feature type="compositionally biased region" description="Low complexity" evidence="1">
    <location>
        <begin position="19"/>
        <end position="46"/>
    </location>
</feature>
<evidence type="ECO:0000313" key="4">
    <source>
        <dbReference type="Proteomes" id="UP000542813"/>
    </source>
</evidence>
<feature type="chain" id="PRO_5030853681" description="DUF4352 domain-containing protein" evidence="2">
    <location>
        <begin position="23"/>
        <end position="196"/>
    </location>
</feature>
<dbReference type="PROSITE" id="PS51257">
    <property type="entry name" value="PROKAR_LIPOPROTEIN"/>
    <property type="match status" value="1"/>
</dbReference>
<feature type="compositionally biased region" description="Pro residues" evidence="1">
    <location>
        <begin position="53"/>
        <end position="62"/>
    </location>
</feature>